<evidence type="ECO:0000256" key="6">
    <source>
        <dbReference type="ARBA" id="ARBA00022989"/>
    </source>
</evidence>
<dbReference type="STRING" id="941907.SAMN06295910_2666"/>
<dbReference type="Proteomes" id="UP000192934">
    <property type="component" value="Chromosome I"/>
</dbReference>
<dbReference type="EC" id="3.4.23.43" evidence="9"/>
<evidence type="ECO:0000256" key="2">
    <source>
        <dbReference type="ARBA" id="ARBA00005801"/>
    </source>
</evidence>
<protein>
    <recommendedName>
        <fullName evidence="9">Prepilin leader peptidase/N-methyltransferase</fullName>
        <ecNumber evidence="9">2.1.1.-</ecNumber>
        <ecNumber evidence="9">3.4.23.43</ecNumber>
    </recommendedName>
</protein>
<feature type="transmembrane region" description="Helical" evidence="10">
    <location>
        <begin position="6"/>
        <end position="32"/>
    </location>
</feature>
<feature type="transmembrane region" description="Helical" evidence="10">
    <location>
        <begin position="157"/>
        <end position="177"/>
    </location>
</feature>
<keyword evidence="7 10" id="KW-0472">Membrane</keyword>
<keyword evidence="9" id="KW-0378">Hydrolase</keyword>
<sequence length="255" mass="26527">MASLPLPPLWIAAVIGLALGAIVGSFLATVLIRWPAGRSALGGRSACDGCDAALGAAELVPVLSWALQRGRCRRCGAAIDIRHPAMEIGAALIGLIAALALSPVAALITALFGWWLLLIAALDAEHQWLPDRLTFPLIVAGLLVAWLGIGPVLEDRLIGAAAGFTVLAAIGLLYRLLRERLGLGGGDPKLLAAIGAWLGWAQLPLVLLGAGLVGLAAIAARWLRGERIAATDRLPLGTLMAVTAWPLWLVVTRLS</sequence>
<dbReference type="PRINTS" id="PR00864">
    <property type="entry name" value="PREPILNPTASE"/>
</dbReference>
<evidence type="ECO:0000256" key="5">
    <source>
        <dbReference type="ARBA" id="ARBA00022692"/>
    </source>
</evidence>
<evidence type="ECO:0000256" key="4">
    <source>
        <dbReference type="ARBA" id="ARBA00022519"/>
    </source>
</evidence>
<comment type="catalytic activity">
    <reaction evidence="9">
        <text>Typically cleaves a -Gly-|-Phe- bond to release an N-terminal, basic peptide of 5-8 residues from type IV prepilin, and then N-methylates the new N-terminal amino group, the methyl donor being S-adenosyl-L-methionine.</text>
        <dbReference type="EC" id="3.4.23.43"/>
    </reaction>
</comment>
<evidence type="ECO:0000256" key="1">
    <source>
        <dbReference type="ARBA" id="ARBA00004429"/>
    </source>
</evidence>
<reference evidence="14" key="1">
    <citation type="submission" date="2017-04" db="EMBL/GenBank/DDBJ databases">
        <authorList>
            <person name="Varghese N."/>
            <person name="Submissions S."/>
        </authorList>
    </citation>
    <scope>NUCLEOTIDE SEQUENCE [LARGE SCALE GENOMIC DNA]</scope>
    <source>
        <strain evidence="14">Dd16</strain>
    </source>
</reference>
<dbReference type="PANTHER" id="PTHR30487">
    <property type="entry name" value="TYPE 4 PREPILIN-LIKE PROTEINS LEADER PEPTIDE-PROCESSING ENZYME"/>
    <property type="match status" value="1"/>
</dbReference>
<evidence type="ECO:0000313" key="14">
    <source>
        <dbReference type="Proteomes" id="UP000192934"/>
    </source>
</evidence>
<dbReference type="AlphaFoldDB" id="A0A1X7H321"/>
<dbReference type="InterPro" id="IPR050882">
    <property type="entry name" value="Prepilin_peptidase/N-MTase"/>
</dbReference>
<dbReference type="GO" id="GO:0008168">
    <property type="term" value="F:methyltransferase activity"/>
    <property type="evidence" value="ECO:0007669"/>
    <property type="project" value="UniProtKB-KW"/>
</dbReference>
<accession>A0A1X7H321</accession>
<feature type="transmembrane region" description="Helical" evidence="10">
    <location>
        <begin position="92"/>
        <end position="121"/>
    </location>
</feature>
<dbReference type="EMBL" id="LT840185">
    <property type="protein sequence ID" value="SMF78056.1"/>
    <property type="molecule type" value="Genomic_DNA"/>
</dbReference>
<dbReference type="Pfam" id="PF06750">
    <property type="entry name" value="A24_N_bact"/>
    <property type="match status" value="1"/>
</dbReference>
<evidence type="ECO:0000259" key="12">
    <source>
        <dbReference type="Pfam" id="PF06750"/>
    </source>
</evidence>
<proteinExistence type="inferred from homology"/>
<evidence type="ECO:0000256" key="3">
    <source>
        <dbReference type="ARBA" id="ARBA00022475"/>
    </source>
</evidence>
<dbReference type="GO" id="GO:0004190">
    <property type="term" value="F:aspartic-type endopeptidase activity"/>
    <property type="evidence" value="ECO:0007669"/>
    <property type="project" value="UniProtKB-EC"/>
</dbReference>
<keyword evidence="6 10" id="KW-1133">Transmembrane helix</keyword>
<comment type="subcellular location">
    <subcellularLocation>
        <location evidence="1">Cell inner membrane</location>
        <topology evidence="1">Multi-pass membrane protein</topology>
    </subcellularLocation>
    <subcellularLocation>
        <location evidence="9">Cell membrane</location>
        <topology evidence="9">Multi-pass membrane protein</topology>
    </subcellularLocation>
</comment>
<evidence type="ECO:0000256" key="7">
    <source>
        <dbReference type="ARBA" id="ARBA00023136"/>
    </source>
</evidence>
<feature type="transmembrane region" description="Helical" evidence="10">
    <location>
        <begin position="197"/>
        <end position="222"/>
    </location>
</feature>
<dbReference type="PANTHER" id="PTHR30487:SF0">
    <property type="entry name" value="PREPILIN LEADER PEPTIDASE_N-METHYLTRANSFERASE-RELATED"/>
    <property type="match status" value="1"/>
</dbReference>
<evidence type="ECO:0000259" key="11">
    <source>
        <dbReference type="Pfam" id="PF01478"/>
    </source>
</evidence>
<keyword evidence="9 13" id="KW-0808">Transferase</keyword>
<keyword evidence="9" id="KW-0645">Protease</keyword>
<keyword evidence="14" id="KW-1185">Reference proteome</keyword>
<keyword evidence="3" id="KW-1003">Cell membrane</keyword>
<dbReference type="EC" id="2.1.1.-" evidence="9"/>
<dbReference type="GO" id="GO:0005886">
    <property type="term" value="C:plasma membrane"/>
    <property type="evidence" value="ECO:0007669"/>
    <property type="project" value="UniProtKB-SubCell"/>
</dbReference>
<comment type="function">
    <text evidence="9">Plays an essential role in type IV pili and type II pseudopili formation by proteolytically removing the leader sequence from substrate proteins and subsequently monomethylating the alpha-amino group of the newly exposed N-terminal phenylalanine.</text>
</comment>
<dbReference type="Pfam" id="PF01478">
    <property type="entry name" value="Peptidase_A24"/>
    <property type="match status" value="1"/>
</dbReference>
<name>A0A1X7H321_9SPHN</name>
<gene>
    <name evidence="13" type="ORF">SAMN06295910_2666</name>
</gene>
<dbReference type="InterPro" id="IPR014032">
    <property type="entry name" value="Peptidase_A24A_bac"/>
</dbReference>
<evidence type="ECO:0000256" key="10">
    <source>
        <dbReference type="SAM" id="Phobius"/>
    </source>
</evidence>
<evidence type="ECO:0000256" key="9">
    <source>
        <dbReference type="RuleBase" id="RU003794"/>
    </source>
</evidence>
<evidence type="ECO:0000313" key="13">
    <source>
        <dbReference type="EMBL" id="SMF78056.1"/>
    </source>
</evidence>
<evidence type="ECO:0000256" key="8">
    <source>
        <dbReference type="RuleBase" id="RU003793"/>
    </source>
</evidence>
<feature type="domain" description="Prepilin peptidase A24 N-terminal" evidence="12">
    <location>
        <begin position="19"/>
        <end position="99"/>
    </location>
</feature>
<dbReference type="GO" id="GO:0006465">
    <property type="term" value="P:signal peptide processing"/>
    <property type="evidence" value="ECO:0007669"/>
    <property type="project" value="TreeGrafter"/>
</dbReference>
<keyword evidence="5 9" id="KW-0812">Transmembrane</keyword>
<keyword evidence="9 13" id="KW-0489">Methyltransferase</keyword>
<organism evidence="13 14">
    <name type="scientific">Allosphingosinicella indica</name>
    <dbReference type="NCBI Taxonomy" id="941907"/>
    <lineage>
        <taxon>Bacteria</taxon>
        <taxon>Pseudomonadati</taxon>
        <taxon>Pseudomonadota</taxon>
        <taxon>Alphaproteobacteria</taxon>
        <taxon>Sphingomonadales</taxon>
        <taxon>Sphingomonadaceae</taxon>
        <taxon>Allosphingosinicella</taxon>
    </lineage>
</organism>
<dbReference type="Gene3D" id="1.20.120.1220">
    <property type="match status" value="1"/>
</dbReference>
<dbReference type="OrthoDB" id="9789291at2"/>
<dbReference type="InterPro" id="IPR010627">
    <property type="entry name" value="Prepilin_pept_A24_N"/>
</dbReference>
<keyword evidence="4" id="KW-0997">Cell inner membrane</keyword>
<dbReference type="InterPro" id="IPR000045">
    <property type="entry name" value="Prepilin_IV_endopep_pep"/>
</dbReference>
<dbReference type="GO" id="GO:0032259">
    <property type="term" value="P:methylation"/>
    <property type="evidence" value="ECO:0007669"/>
    <property type="project" value="UniProtKB-KW"/>
</dbReference>
<feature type="transmembrane region" description="Helical" evidence="10">
    <location>
        <begin position="133"/>
        <end position="150"/>
    </location>
</feature>
<feature type="domain" description="Prepilin type IV endopeptidase peptidase" evidence="11">
    <location>
        <begin position="111"/>
        <end position="216"/>
    </location>
</feature>
<dbReference type="RefSeq" id="WP_085219201.1">
    <property type="nucleotide sequence ID" value="NZ_LT840185.1"/>
</dbReference>
<keyword evidence="9" id="KW-0511">Multifunctional enzyme</keyword>
<comment type="similarity">
    <text evidence="2 8">Belongs to the peptidase A24 family.</text>
</comment>